<feature type="domain" description="RNA polymerase sigma-70 region 2" evidence="5">
    <location>
        <begin position="33"/>
        <end position="99"/>
    </location>
</feature>
<dbReference type="KEGG" id="alus:STSP2_01212"/>
<dbReference type="Pfam" id="PF04542">
    <property type="entry name" value="Sigma70_r2"/>
    <property type="match status" value="1"/>
</dbReference>
<sequence length="195" mass="22665">MTSENKKLNWINGDEVPESSSGEKDATSCYFRLLTQNYRKIYSYILTLVPSRSDADDIMQETATVMWTKFSEFKEGTNFAGWGIRIAYFQVLYFYRKNKARPVQFPADILEKMGAAAEKKSGQNEELLKTLRECVERLDERDRKLLQMRYEQGMAPKNLAEFLSKPVKGIYRSMSRIHNTLVMCIRRTLAAEESL</sequence>
<dbReference type="PANTHER" id="PTHR43133">
    <property type="entry name" value="RNA POLYMERASE ECF-TYPE SIGMA FACTO"/>
    <property type="match status" value="1"/>
</dbReference>
<keyword evidence="7" id="KW-1185">Reference proteome</keyword>
<dbReference type="InterPro" id="IPR007627">
    <property type="entry name" value="RNA_pol_sigma70_r2"/>
</dbReference>
<evidence type="ECO:0000259" key="5">
    <source>
        <dbReference type="Pfam" id="PF04542"/>
    </source>
</evidence>
<dbReference type="SUPFAM" id="SSF88659">
    <property type="entry name" value="Sigma3 and sigma4 domains of RNA polymerase sigma factors"/>
    <property type="match status" value="1"/>
</dbReference>
<dbReference type="EMBL" id="CP019791">
    <property type="protein sequence ID" value="AQT68057.1"/>
    <property type="molecule type" value="Genomic_DNA"/>
</dbReference>
<keyword evidence="3" id="KW-0731">Sigma factor</keyword>
<dbReference type="Gene3D" id="1.10.10.10">
    <property type="entry name" value="Winged helix-like DNA-binding domain superfamily/Winged helix DNA-binding domain"/>
    <property type="match status" value="1"/>
</dbReference>
<keyword evidence="4" id="KW-0804">Transcription</keyword>
<dbReference type="NCBIfam" id="TIGR02989">
    <property type="entry name" value="Sig-70_gvs1"/>
    <property type="match status" value="1"/>
</dbReference>
<name>A0A1U9NJR9_9BACT</name>
<gene>
    <name evidence="6" type="ORF">STSP2_01212</name>
</gene>
<dbReference type="InterPro" id="IPR039425">
    <property type="entry name" value="RNA_pol_sigma-70-like"/>
</dbReference>
<dbReference type="InterPro" id="IPR013324">
    <property type="entry name" value="RNA_pol_sigma_r3/r4-like"/>
</dbReference>
<keyword evidence="2" id="KW-0805">Transcription regulation</keyword>
<evidence type="ECO:0000256" key="4">
    <source>
        <dbReference type="ARBA" id="ARBA00023163"/>
    </source>
</evidence>
<dbReference type="InterPro" id="IPR014284">
    <property type="entry name" value="RNA_pol_sigma-70_dom"/>
</dbReference>
<dbReference type="Proteomes" id="UP000189674">
    <property type="component" value="Chromosome"/>
</dbReference>
<dbReference type="InterPro" id="IPR036388">
    <property type="entry name" value="WH-like_DNA-bd_sf"/>
</dbReference>
<dbReference type="InterPro" id="IPR013325">
    <property type="entry name" value="RNA_pol_sigma_r2"/>
</dbReference>
<dbReference type="GO" id="GO:0006352">
    <property type="term" value="P:DNA-templated transcription initiation"/>
    <property type="evidence" value="ECO:0007669"/>
    <property type="project" value="InterPro"/>
</dbReference>
<dbReference type="Gene3D" id="1.10.1740.10">
    <property type="match status" value="1"/>
</dbReference>
<reference evidence="7" key="1">
    <citation type="submission" date="2017-02" db="EMBL/GenBank/DDBJ databases">
        <title>Comparative genomics and description of representatives of a novel lineage of planctomycetes thriving in anoxic sediments.</title>
        <authorList>
            <person name="Spring S."/>
            <person name="Bunk B."/>
            <person name="Sproer C."/>
        </authorList>
    </citation>
    <scope>NUCLEOTIDE SEQUENCE [LARGE SCALE GENOMIC DNA]</scope>
    <source>
        <strain evidence="7">ST-NAGAB-D1</strain>
    </source>
</reference>
<comment type="similarity">
    <text evidence="1">Belongs to the sigma-70 factor family. ECF subfamily.</text>
</comment>
<dbReference type="PANTHER" id="PTHR43133:SF51">
    <property type="entry name" value="RNA POLYMERASE SIGMA FACTOR"/>
    <property type="match status" value="1"/>
</dbReference>
<proteinExistence type="inferred from homology"/>
<dbReference type="STRING" id="1936003.STSP2_01212"/>
<evidence type="ECO:0000256" key="2">
    <source>
        <dbReference type="ARBA" id="ARBA00023015"/>
    </source>
</evidence>
<evidence type="ECO:0000256" key="3">
    <source>
        <dbReference type="ARBA" id="ARBA00023082"/>
    </source>
</evidence>
<dbReference type="GO" id="GO:0016987">
    <property type="term" value="F:sigma factor activity"/>
    <property type="evidence" value="ECO:0007669"/>
    <property type="project" value="UniProtKB-KW"/>
</dbReference>
<dbReference type="NCBIfam" id="TIGR02937">
    <property type="entry name" value="sigma70-ECF"/>
    <property type="match status" value="1"/>
</dbReference>
<organism evidence="6 7">
    <name type="scientific">Anaerohalosphaera lusitana</name>
    <dbReference type="NCBI Taxonomy" id="1936003"/>
    <lineage>
        <taxon>Bacteria</taxon>
        <taxon>Pseudomonadati</taxon>
        <taxon>Planctomycetota</taxon>
        <taxon>Phycisphaerae</taxon>
        <taxon>Sedimentisphaerales</taxon>
        <taxon>Anaerohalosphaeraceae</taxon>
        <taxon>Anaerohalosphaera</taxon>
    </lineage>
</organism>
<evidence type="ECO:0000256" key="1">
    <source>
        <dbReference type="ARBA" id="ARBA00010641"/>
    </source>
</evidence>
<dbReference type="RefSeq" id="WP_146660751.1">
    <property type="nucleotide sequence ID" value="NZ_CP019791.1"/>
</dbReference>
<dbReference type="OrthoDB" id="6383365at2"/>
<protein>
    <submittedName>
        <fullName evidence="6">RNA polymerase sigma factor</fullName>
    </submittedName>
</protein>
<dbReference type="SUPFAM" id="SSF88946">
    <property type="entry name" value="Sigma2 domain of RNA polymerase sigma factors"/>
    <property type="match status" value="1"/>
</dbReference>
<evidence type="ECO:0000313" key="7">
    <source>
        <dbReference type="Proteomes" id="UP000189674"/>
    </source>
</evidence>
<evidence type="ECO:0000313" key="6">
    <source>
        <dbReference type="EMBL" id="AQT68057.1"/>
    </source>
</evidence>
<accession>A0A1U9NJR9</accession>
<dbReference type="AlphaFoldDB" id="A0A1U9NJR9"/>
<dbReference type="InterPro" id="IPR014331">
    <property type="entry name" value="RNA_pol_sigma70_ECF_RHOBA"/>
</dbReference>